<dbReference type="RefSeq" id="WP_075765732.1">
    <property type="nucleotide sequence ID" value="NZ_CP016076.1"/>
</dbReference>
<dbReference type="PANTHER" id="PTHR30231">
    <property type="entry name" value="DNA POLYMERASE III SUBUNIT EPSILON"/>
    <property type="match status" value="1"/>
</dbReference>
<dbReference type="AlphaFoldDB" id="A0AAC9LJI4"/>
<sequence length="201" mass="21984">MTDWTSLTYVVVDVEGNGQQPPDLVELAAVPIYGGVIGEPASWLVKPDRPITHFARKIHGITNDDVTDAPTFDDVKADVLDALNAHGLRADGLIAHNAHVDVGVLQRKLGDWECPEIFDTLKLARRLLPDADSYKLGALVDAFELAEGLPDGLAPHRAIYDTLVTARLFVRLATRQDMRPLTLEELRDKPGGGEDDTPSLF</sequence>
<accession>A0AAC9LJI4</accession>
<dbReference type="Gene3D" id="3.30.420.10">
    <property type="entry name" value="Ribonuclease H-like superfamily/Ribonuclease H"/>
    <property type="match status" value="1"/>
</dbReference>
<evidence type="ECO:0000259" key="4">
    <source>
        <dbReference type="SMART" id="SM00479"/>
    </source>
</evidence>
<dbReference type="GO" id="GO:0003676">
    <property type="term" value="F:nucleic acid binding"/>
    <property type="evidence" value="ECO:0007669"/>
    <property type="project" value="InterPro"/>
</dbReference>
<dbReference type="InterPro" id="IPR012337">
    <property type="entry name" value="RNaseH-like_sf"/>
</dbReference>
<dbReference type="PANTHER" id="PTHR30231:SF4">
    <property type="entry name" value="PROTEIN NEN2"/>
    <property type="match status" value="1"/>
</dbReference>
<gene>
    <name evidence="5" type="ORF">UA74_27280</name>
</gene>
<name>A0AAC9LJI4_9PSEU</name>
<dbReference type="GO" id="GO:0005829">
    <property type="term" value="C:cytosol"/>
    <property type="evidence" value="ECO:0007669"/>
    <property type="project" value="TreeGrafter"/>
</dbReference>
<evidence type="ECO:0000256" key="2">
    <source>
        <dbReference type="ARBA" id="ARBA00022801"/>
    </source>
</evidence>
<organism evidence="5 6">
    <name type="scientific">Actinoalloteichus fjordicus</name>
    <dbReference type="NCBI Taxonomy" id="1612552"/>
    <lineage>
        <taxon>Bacteria</taxon>
        <taxon>Bacillati</taxon>
        <taxon>Actinomycetota</taxon>
        <taxon>Actinomycetes</taxon>
        <taxon>Pseudonocardiales</taxon>
        <taxon>Pseudonocardiaceae</taxon>
        <taxon>Actinoalloteichus</taxon>
    </lineage>
</organism>
<dbReference type="GO" id="GO:0008408">
    <property type="term" value="F:3'-5' exonuclease activity"/>
    <property type="evidence" value="ECO:0007669"/>
    <property type="project" value="TreeGrafter"/>
</dbReference>
<dbReference type="SMART" id="SM00479">
    <property type="entry name" value="EXOIII"/>
    <property type="match status" value="1"/>
</dbReference>
<dbReference type="FunFam" id="3.30.420.10:FF:000045">
    <property type="entry name" value="3'-5' exonuclease DinG"/>
    <property type="match status" value="1"/>
</dbReference>
<keyword evidence="2 5" id="KW-0378">Hydrolase</keyword>
<dbReference type="EC" id="3.1.11.-" evidence="5"/>
<dbReference type="InterPro" id="IPR013520">
    <property type="entry name" value="Ribonucl_H"/>
</dbReference>
<dbReference type="InterPro" id="IPR036397">
    <property type="entry name" value="RNaseH_sf"/>
</dbReference>
<keyword evidence="3 5" id="KW-0269">Exonuclease</keyword>
<proteinExistence type="predicted"/>
<protein>
    <submittedName>
        <fullName evidence="5">DNA polymerase III epsilon subunit-like 3'-5' exonuclease</fullName>
        <ecNumber evidence="5">3.1.11.-</ecNumber>
    </submittedName>
</protein>
<evidence type="ECO:0000313" key="6">
    <source>
        <dbReference type="Proteomes" id="UP000185511"/>
    </source>
</evidence>
<dbReference type="SUPFAM" id="SSF53098">
    <property type="entry name" value="Ribonuclease H-like"/>
    <property type="match status" value="1"/>
</dbReference>
<dbReference type="EMBL" id="CP016076">
    <property type="protein sequence ID" value="APU17459.1"/>
    <property type="molecule type" value="Genomic_DNA"/>
</dbReference>
<evidence type="ECO:0000256" key="3">
    <source>
        <dbReference type="ARBA" id="ARBA00022839"/>
    </source>
</evidence>
<feature type="domain" description="Exonuclease" evidence="4">
    <location>
        <begin position="8"/>
        <end position="178"/>
    </location>
</feature>
<reference evidence="6" key="1">
    <citation type="submission" date="2016-06" db="EMBL/GenBank/DDBJ databases">
        <title>Complete genome sequence of Actinoalloteichus fjordicus DSM 46855 (=ADI127-17), type strain of the new species Actinoalloteichus fjordicus.</title>
        <authorList>
            <person name="Ruckert C."/>
            <person name="Nouioui I."/>
            <person name="Willmese J."/>
            <person name="van Wezel G."/>
            <person name="Klenk H.-P."/>
            <person name="Kalinowski J."/>
            <person name="Zotchev S.B."/>
        </authorList>
    </citation>
    <scope>NUCLEOTIDE SEQUENCE [LARGE SCALE GENOMIC DNA]</scope>
    <source>
        <strain evidence="6">ADI127-7</strain>
    </source>
</reference>
<keyword evidence="6" id="KW-1185">Reference proteome</keyword>
<dbReference type="KEGG" id="acad:UA74_27280"/>
<dbReference type="CDD" id="cd06127">
    <property type="entry name" value="DEDDh"/>
    <property type="match status" value="1"/>
</dbReference>
<evidence type="ECO:0000256" key="1">
    <source>
        <dbReference type="ARBA" id="ARBA00022722"/>
    </source>
</evidence>
<keyword evidence="1" id="KW-0540">Nuclease</keyword>
<dbReference type="Pfam" id="PF00929">
    <property type="entry name" value="RNase_T"/>
    <property type="match status" value="1"/>
</dbReference>
<evidence type="ECO:0000313" key="5">
    <source>
        <dbReference type="EMBL" id="APU17459.1"/>
    </source>
</evidence>
<dbReference type="Proteomes" id="UP000185511">
    <property type="component" value="Chromosome"/>
</dbReference>